<evidence type="ECO:0000256" key="3">
    <source>
        <dbReference type="ARBA" id="ARBA00022989"/>
    </source>
</evidence>
<keyword evidence="5 6" id="KW-0807">Transducer</keyword>
<feature type="transmembrane region" description="Helical" evidence="7">
    <location>
        <begin position="210"/>
        <end position="229"/>
    </location>
</feature>
<keyword evidence="9" id="KW-1185">Reference proteome</keyword>
<evidence type="ECO:0000256" key="6">
    <source>
        <dbReference type="RuleBase" id="RU000688"/>
    </source>
</evidence>
<feature type="transmembrane region" description="Helical" evidence="7">
    <location>
        <begin position="241"/>
        <end position="263"/>
    </location>
</feature>
<dbReference type="InterPro" id="IPR017452">
    <property type="entry name" value="GPCR_Rhodpsn_7TM"/>
</dbReference>
<feature type="transmembrane region" description="Helical" evidence="7">
    <location>
        <begin position="28"/>
        <end position="53"/>
    </location>
</feature>
<reference evidence="10" key="1">
    <citation type="submission" date="2025-08" db="UniProtKB">
        <authorList>
            <consortium name="RefSeq"/>
        </authorList>
    </citation>
    <scope>IDENTIFICATION</scope>
    <source>
        <tissue evidence="10">Blood</tissue>
    </source>
</reference>
<feature type="domain" description="G-protein coupled receptors family 1 profile" evidence="8">
    <location>
        <begin position="43"/>
        <end position="293"/>
    </location>
</feature>
<keyword evidence="6" id="KW-0675">Receptor</keyword>
<dbReference type="PROSITE" id="PS00237">
    <property type="entry name" value="G_PROTEIN_RECEP_F1_1"/>
    <property type="match status" value="2"/>
</dbReference>
<dbReference type="CDD" id="cd15235">
    <property type="entry name" value="7tmA_OR1A-like"/>
    <property type="match status" value="1"/>
</dbReference>
<evidence type="ECO:0000313" key="9">
    <source>
        <dbReference type="Proteomes" id="UP001652622"/>
    </source>
</evidence>
<feature type="transmembrane region" description="Helical" evidence="7">
    <location>
        <begin position="602"/>
        <end position="624"/>
    </location>
</feature>
<organism evidence="9 10">
    <name type="scientific">Pantherophis guttatus</name>
    <name type="common">Corn snake</name>
    <name type="synonym">Elaphe guttata</name>
    <dbReference type="NCBI Taxonomy" id="94885"/>
    <lineage>
        <taxon>Eukaryota</taxon>
        <taxon>Metazoa</taxon>
        <taxon>Chordata</taxon>
        <taxon>Craniata</taxon>
        <taxon>Vertebrata</taxon>
        <taxon>Euteleostomi</taxon>
        <taxon>Lepidosauria</taxon>
        <taxon>Squamata</taxon>
        <taxon>Bifurcata</taxon>
        <taxon>Unidentata</taxon>
        <taxon>Episquamata</taxon>
        <taxon>Toxicofera</taxon>
        <taxon>Serpentes</taxon>
        <taxon>Colubroidea</taxon>
        <taxon>Colubridae</taxon>
        <taxon>Colubrinae</taxon>
        <taxon>Pantherophis</taxon>
    </lineage>
</organism>
<dbReference type="PRINTS" id="PR00237">
    <property type="entry name" value="GPCRRHODOPSN"/>
</dbReference>
<dbReference type="InterPro" id="IPR000725">
    <property type="entry name" value="Olfact_rcpt"/>
</dbReference>
<dbReference type="GeneID" id="132709527"/>
<dbReference type="InterPro" id="IPR000276">
    <property type="entry name" value="GPCR_Rhodpsn"/>
</dbReference>
<feature type="transmembrane region" description="Helical" evidence="7">
    <location>
        <begin position="275"/>
        <end position="295"/>
    </location>
</feature>
<feature type="transmembrane region" description="Helical" evidence="7">
    <location>
        <begin position="101"/>
        <end position="123"/>
    </location>
</feature>
<dbReference type="PROSITE" id="PS50262">
    <property type="entry name" value="G_PROTEIN_RECEP_F1_2"/>
    <property type="match status" value="2"/>
</dbReference>
<accession>A0ABM3YTL5</accession>
<feature type="transmembrane region" description="Helical" evidence="7">
    <location>
        <begin position="504"/>
        <end position="526"/>
    </location>
</feature>
<name>A0ABM3YTL5_PANGU</name>
<evidence type="ECO:0000256" key="5">
    <source>
        <dbReference type="ARBA" id="ARBA00023224"/>
    </source>
</evidence>
<feature type="transmembrane region" description="Helical" evidence="7">
    <location>
        <begin position="569"/>
        <end position="590"/>
    </location>
</feature>
<dbReference type="Gene3D" id="1.20.1070.10">
    <property type="entry name" value="Rhodopsin 7-helix transmembrane proteins"/>
    <property type="match status" value="2"/>
</dbReference>
<evidence type="ECO:0000256" key="7">
    <source>
        <dbReference type="SAM" id="Phobius"/>
    </source>
</evidence>
<feature type="transmembrane region" description="Helical" evidence="7">
    <location>
        <begin position="144"/>
        <end position="164"/>
    </location>
</feature>
<evidence type="ECO:0000256" key="1">
    <source>
        <dbReference type="ARBA" id="ARBA00004141"/>
    </source>
</evidence>
<evidence type="ECO:0000313" key="10">
    <source>
        <dbReference type="RefSeq" id="XP_060539457.1"/>
    </source>
</evidence>
<dbReference type="Pfam" id="PF13853">
    <property type="entry name" value="7tm_4"/>
    <property type="match status" value="2"/>
</dbReference>
<feature type="transmembrane region" description="Helical" evidence="7">
    <location>
        <begin position="389"/>
        <end position="412"/>
    </location>
</feature>
<dbReference type="SUPFAM" id="SSF81321">
    <property type="entry name" value="Family A G protein-coupled receptor-like"/>
    <property type="match status" value="2"/>
</dbReference>
<dbReference type="PANTHER" id="PTHR48001">
    <property type="entry name" value="OLFACTORY RECEPTOR"/>
    <property type="match status" value="1"/>
</dbReference>
<comment type="similarity">
    <text evidence="6">Belongs to the G-protein coupled receptor 1 family.</text>
</comment>
<feature type="domain" description="G-protein coupled receptors family 1 profile" evidence="8">
    <location>
        <begin position="404"/>
        <end position="654"/>
    </location>
</feature>
<feature type="transmembrane region" description="Helical" evidence="7">
    <location>
        <begin position="636"/>
        <end position="656"/>
    </location>
</feature>
<evidence type="ECO:0000256" key="4">
    <source>
        <dbReference type="ARBA" id="ARBA00023136"/>
    </source>
</evidence>
<proteinExistence type="inferred from homology"/>
<evidence type="ECO:0000256" key="2">
    <source>
        <dbReference type="ARBA" id="ARBA00022692"/>
    </source>
</evidence>
<keyword evidence="2 6" id="KW-0812">Transmembrane</keyword>
<keyword evidence="6" id="KW-0297">G-protein coupled receptor</keyword>
<dbReference type="RefSeq" id="XP_060539457.1">
    <property type="nucleotide sequence ID" value="XM_060683474.1"/>
</dbReference>
<evidence type="ECO:0000259" key="8">
    <source>
        <dbReference type="PROSITE" id="PS50262"/>
    </source>
</evidence>
<keyword evidence="3 7" id="KW-1133">Transmembrane helix</keyword>
<sequence>METEQENNTNFAGFILLGFSTSPEFRGLLFPFFLCMYLLSLLGNLLIMLLIFFNSDLFHAPMYFFLSHLSLADLGFSSNAVPKMLQILISQKNTISYSGCLSQMYFFVVFCTSDNFLLAVMAYDRYVAICRPLHYSTIMSHKHCLILAAGSWLLSFSQGLLYVFTIANFSFCGSREIPHFFCDLHPLLKLSCSDTSSAEILLMIEGTATMLGPLILIFLSYILIMLKVLKVPSASGKYKAFSTCSAHITTVTLFYGTLISTYIRPSSTYSGPRLRAASIFYTVVIPMLNPFIYSLRNSAIHEAMRKLLKIWVQKREIRSELGVPHKKPGAPLENNGCRFKWINHEEQRSREELDPKCLSCGMNTEEKNQTTSAGFILLGFSSSPDHQDFLFPIFLCMYLLCLLGNLLIILLIFSSTNLLQAPMYFFLCHLSLADLGFSSAAVPKLLYNLATQTKAISHNGCLTQMYFFVSFATTDNFLLASMAYDRYVAICRPLHHARVMSFKYCLVLVAGSWLLAHSHALLYTLLFSNFTFCASREIPHFFCDLHPLLKISCSDTSIVDKLLVSEGTAIVLGPLLLVLFSYIFIVLKVVKLPSKSKKYKAFSTCSAHLTTVALFYGTVIGTYLRPSSSYSVSRLRVASIFYTVVTPMLNPFIYSLRNSEMHGAIKRLVRNWF</sequence>
<comment type="subcellular location">
    <subcellularLocation>
        <location evidence="1">Membrane</location>
        <topology evidence="1">Multi-pass membrane protein</topology>
    </subcellularLocation>
</comment>
<gene>
    <name evidence="10" type="primary">LOC132709527</name>
</gene>
<keyword evidence="4 7" id="KW-0472">Membrane</keyword>
<protein>
    <submittedName>
        <fullName evidence="10">Uncharacterized protein LOC132709527</fullName>
    </submittedName>
</protein>
<dbReference type="PRINTS" id="PR00245">
    <property type="entry name" value="OLFACTORYR"/>
</dbReference>
<dbReference type="Proteomes" id="UP001652622">
    <property type="component" value="Unplaced"/>
</dbReference>